<dbReference type="CDD" id="cd03528">
    <property type="entry name" value="Rieske_RO_ferredoxin"/>
    <property type="match status" value="1"/>
</dbReference>
<feature type="domain" description="Rieske" evidence="7">
    <location>
        <begin position="9"/>
        <end position="104"/>
    </location>
</feature>
<proteinExistence type="inferred from homology"/>
<protein>
    <submittedName>
        <fullName evidence="8">Nitrite reductase/ring-hydroxylating ferredoxin subunit</fullName>
    </submittedName>
</protein>
<comment type="cofactor">
    <cofactor evidence="5">
        <name>[2Fe-2S] cluster</name>
        <dbReference type="ChEBI" id="CHEBI:190135"/>
    </cofactor>
</comment>
<keyword evidence="4" id="KW-0411">Iron-sulfur</keyword>
<dbReference type="Gene3D" id="2.102.10.10">
    <property type="entry name" value="Rieske [2Fe-2S] iron-sulphur domain"/>
    <property type="match status" value="1"/>
</dbReference>
<evidence type="ECO:0000256" key="1">
    <source>
        <dbReference type="ARBA" id="ARBA00022714"/>
    </source>
</evidence>
<dbReference type="SUPFAM" id="SSF50022">
    <property type="entry name" value="ISP domain"/>
    <property type="match status" value="1"/>
</dbReference>
<accession>A0ABU1X3V6</accession>
<evidence type="ECO:0000256" key="4">
    <source>
        <dbReference type="ARBA" id="ARBA00023014"/>
    </source>
</evidence>
<dbReference type="PROSITE" id="PS51296">
    <property type="entry name" value="RIESKE"/>
    <property type="match status" value="1"/>
</dbReference>
<keyword evidence="3" id="KW-0408">Iron</keyword>
<comment type="similarity">
    <text evidence="6">Belongs to the bacterial ring-hydroxylating dioxygenase ferredoxin component family.</text>
</comment>
<evidence type="ECO:0000256" key="5">
    <source>
        <dbReference type="ARBA" id="ARBA00034078"/>
    </source>
</evidence>
<evidence type="ECO:0000259" key="7">
    <source>
        <dbReference type="PROSITE" id="PS51296"/>
    </source>
</evidence>
<sequence>MDTDAASYIPLLPLADIADGSVHAVEVAGQSIMLCHFEGRIHALDNMCSHAQEPLACGRMRLGWIACPAHGARFDLETGEALTGPASDPIATYAVRVVDGMIEVAI</sequence>
<keyword evidence="9" id="KW-1185">Reference proteome</keyword>
<dbReference type="Proteomes" id="UP001267638">
    <property type="component" value="Unassembled WGS sequence"/>
</dbReference>
<keyword evidence="2" id="KW-0479">Metal-binding</keyword>
<dbReference type="InterPro" id="IPR036922">
    <property type="entry name" value="Rieske_2Fe-2S_sf"/>
</dbReference>
<dbReference type="RefSeq" id="WP_310226356.1">
    <property type="nucleotide sequence ID" value="NZ_JAVDWV010000014.1"/>
</dbReference>
<gene>
    <name evidence="8" type="ORF">J2W40_003108</name>
</gene>
<evidence type="ECO:0000256" key="3">
    <source>
        <dbReference type="ARBA" id="ARBA00023004"/>
    </source>
</evidence>
<name>A0ABU1X3V6_SPHXE</name>
<keyword evidence="1" id="KW-0001">2Fe-2S</keyword>
<dbReference type="Pfam" id="PF00355">
    <property type="entry name" value="Rieske"/>
    <property type="match status" value="1"/>
</dbReference>
<organism evidence="8 9">
    <name type="scientific">Sphingobium xenophagum</name>
    <dbReference type="NCBI Taxonomy" id="121428"/>
    <lineage>
        <taxon>Bacteria</taxon>
        <taxon>Pseudomonadati</taxon>
        <taxon>Pseudomonadota</taxon>
        <taxon>Alphaproteobacteria</taxon>
        <taxon>Sphingomonadales</taxon>
        <taxon>Sphingomonadaceae</taxon>
        <taxon>Sphingobium</taxon>
    </lineage>
</organism>
<dbReference type="InterPro" id="IPR017941">
    <property type="entry name" value="Rieske_2Fe-2S"/>
</dbReference>
<evidence type="ECO:0000313" key="9">
    <source>
        <dbReference type="Proteomes" id="UP001267638"/>
    </source>
</evidence>
<dbReference type="EMBL" id="JAVDWV010000014">
    <property type="protein sequence ID" value="MDR7156267.1"/>
    <property type="molecule type" value="Genomic_DNA"/>
</dbReference>
<comment type="caution">
    <text evidence="8">The sequence shown here is derived from an EMBL/GenBank/DDBJ whole genome shotgun (WGS) entry which is preliminary data.</text>
</comment>
<evidence type="ECO:0000313" key="8">
    <source>
        <dbReference type="EMBL" id="MDR7156267.1"/>
    </source>
</evidence>
<dbReference type="PANTHER" id="PTHR21496:SF0">
    <property type="entry name" value="RIESKE DOMAIN-CONTAINING PROTEIN"/>
    <property type="match status" value="1"/>
</dbReference>
<evidence type="ECO:0000256" key="6">
    <source>
        <dbReference type="ARBA" id="ARBA00038001"/>
    </source>
</evidence>
<reference evidence="8 9" key="1">
    <citation type="submission" date="2023-07" db="EMBL/GenBank/DDBJ databases">
        <title>Sorghum-associated microbial communities from plants grown in Nebraska, USA.</title>
        <authorList>
            <person name="Schachtman D."/>
        </authorList>
    </citation>
    <scope>NUCLEOTIDE SEQUENCE [LARGE SCALE GENOMIC DNA]</scope>
    <source>
        <strain evidence="8 9">4256</strain>
    </source>
</reference>
<evidence type="ECO:0000256" key="2">
    <source>
        <dbReference type="ARBA" id="ARBA00022723"/>
    </source>
</evidence>
<dbReference type="PANTHER" id="PTHR21496">
    <property type="entry name" value="FERREDOXIN-RELATED"/>
    <property type="match status" value="1"/>
</dbReference>